<proteinExistence type="predicted"/>
<sequence>MAYEEAYIQHAQRRFELLDYASIDDEELDYFKWNAHVLALEKLFKPNGDPKSIQIKEDVWLTYLIKTGVPSLNRWREDTDAFADQFDDQILEKIKGIAKTVLGILEKDF</sequence>
<dbReference type="AlphaFoldDB" id="A0A914Q0I7"/>
<name>A0A914Q0I7_9BILA</name>
<protein>
    <submittedName>
        <fullName evidence="2">Uncharacterized protein</fullName>
    </submittedName>
</protein>
<keyword evidence="1" id="KW-1185">Reference proteome</keyword>
<dbReference type="Proteomes" id="UP000887578">
    <property type="component" value="Unplaced"/>
</dbReference>
<organism evidence="1 2">
    <name type="scientific">Panagrolaimus davidi</name>
    <dbReference type="NCBI Taxonomy" id="227884"/>
    <lineage>
        <taxon>Eukaryota</taxon>
        <taxon>Metazoa</taxon>
        <taxon>Ecdysozoa</taxon>
        <taxon>Nematoda</taxon>
        <taxon>Chromadorea</taxon>
        <taxon>Rhabditida</taxon>
        <taxon>Tylenchina</taxon>
        <taxon>Panagrolaimomorpha</taxon>
        <taxon>Panagrolaimoidea</taxon>
        <taxon>Panagrolaimidae</taxon>
        <taxon>Panagrolaimus</taxon>
    </lineage>
</organism>
<evidence type="ECO:0000313" key="2">
    <source>
        <dbReference type="WBParaSite" id="PDA_v2.g24667.t1"/>
    </source>
</evidence>
<accession>A0A914Q0I7</accession>
<evidence type="ECO:0000313" key="1">
    <source>
        <dbReference type="Proteomes" id="UP000887578"/>
    </source>
</evidence>
<reference evidence="2" key="1">
    <citation type="submission" date="2022-11" db="UniProtKB">
        <authorList>
            <consortium name="WormBaseParasite"/>
        </authorList>
    </citation>
    <scope>IDENTIFICATION</scope>
</reference>
<dbReference type="WBParaSite" id="PDA_v2.g24667.t1">
    <property type="protein sequence ID" value="PDA_v2.g24667.t1"/>
    <property type="gene ID" value="PDA_v2.g24667"/>
</dbReference>